<protein>
    <submittedName>
        <fullName evidence="13">Porin</fullName>
    </submittedName>
</protein>
<dbReference type="PANTHER" id="PTHR34501:SF9">
    <property type="entry name" value="MAJOR OUTER MEMBRANE PROTEIN P.IA"/>
    <property type="match status" value="1"/>
</dbReference>
<keyword evidence="4" id="KW-1134">Transmembrane beta strand</keyword>
<evidence type="ECO:0000256" key="3">
    <source>
        <dbReference type="ARBA" id="ARBA00022448"/>
    </source>
</evidence>
<keyword evidence="10" id="KW-0998">Cell outer membrane</keyword>
<keyword evidence="9" id="KW-0472">Membrane</keyword>
<comment type="subunit">
    <text evidence="2">Homotrimer.</text>
</comment>
<dbReference type="InterPro" id="IPR023614">
    <property type="entry name" value="Porin_dom_sf"/>
</dbReference>
<dbReference type="InterPro" id="IPR050298">
    <property type="entry name" value="Gram-neg_bact_OMP"/>
</dbReference>
<organism evidence="13 14">
    <name type="scientific">Bowmanella denitrificans</name>
    <dbReference type="NCBI Taxonomy" id="366582"/>
    <lineage>
        <taxon>Bacteria</taxon>
        <taxon>Pseudomonadati</taxon>
        <taxon>Pseudomonadota</taxon>
        <taxon>Gammaproteobacteria</taxon>
        <taxon>Alteromonadales</taxon>
        <taxon>Alteromonadaceae</taxon>
        <taxon>Bowmanella</taxon>
    </lineage>
</organism>
<evidence type="ECO:0000256" key="9">
    <source>
        <dbReference type="ARBA" id="ARBA00023136"/>
    </source>
</evidence>
<evidence type="ECO:0000256" key="7">
    <source>
        <dbReference type="ARBA" id="ARBA00023065"/>
    </source>
</evidence>
<keyword evidence="8" id="KW-0626">Porin</keyword>
<evidence type="ECO:0000256" key="4">
    <source>
        <dbReference type="ARBA" id="ARBA00022452"/>
    </source>
</evidence>
<feature type="signal peptide" evidence="11">
    <location>
        <begin position="1"/>
        <end position="22"/>
    </location>
</feature>
<evidence type="ECO:0000256" key="2">
    <source>
        <dbReference type="ARBA" id="ARBA00011233"/>
    </source>
</evidence>
<gene>
    <name evidence="13" type="ORF">GCM10009092_45690</name>
</gene>
<reference evidence="13 14" key="1">
    <citation type="journal article" date="2019" name="Int. J. Syst. Evol. Microbiol.">
        <title>The Global Catalogue of Microorganisms (GCM) 10K type strain sequencing project: providing services to taxonomists for standard genome sequencing and annotation.</title>
        <authorList>
            <consortium name="The Broad Institute Genomics Platform"/>
            <consortium name="The Broad Institute Genome Sequencing Center for Infectious Disease"/>
            <person name="Wu L."/>
            <person name="Ma J."/>
        </authorList>
    </citation>
    <scope>NUCLEOTIDE SEQUENCE [LARGE SCALE GENOMIC DNA]</scope>
    <source>
        <strain evidence="13 14">JCM 13378</strain>
    </source>
</reference>
<dbReference type="EMBL" id="BAAAEI010000033">
    <property type="protein sequence ID" value="GAA0376414.1"/>
    <property type="molecule type" value="Genomic_DNA"/>
</dbReference>
<evidence type="ECO:0000313" key="14">
    <source>
        <dbReference type="Proteomes" id="UP001501757"/>
    </source>
</evidence>
<evidence type="ECO:0000256" key="10">
    <source>
        <dbReference type="ARBA" id="ARBA00023237"/>
    </source>
</evidence>
<evidence type="ECO:0000256" key="8">
    <source>
        <dbReference type="ARBA" id="ARBA00023114"/>
    </source>
</evidence>
<dbReference type="CDD" id="cd00342">
    <property type="entry name" value="gram_neg_porins"/>
    <property type="match status" value="1"/>
</dbReference>
<dbReference type="Proteomes" id="UP001501757">
    <property type="component" value="Unassembled WGS sequence"/>
</dbReference>
<keyword evidence="3" id="KW-0813">Transport</keyword>
<dbReference type="RefSeq" id="WP_343847673.1">
    <property type="nucleotide sequence ID" value="NZ_BAAAEI010000033.1"/>
</dbReference>
<dbReference type="SUPFAM" id="SSF56935">
    <property type="entry name" value="Porins"/>
    <property type="match status" value="1"/>
</dbReference>
<evidence type="ECO:0000256" key="11">
    <source>
        <dbReference type="SAM" id="SignalP"/>
    </source>
</evidence>
<feature type="domain" description="Porin" evidence="12">
    <location>
        <begin position="21"/>
        <end position="286"/>
    </location>
</feature>
<accession>A0ABN0XYU6</accession>
<keyword evidence="6 11" id="KW-0732">Signal</keyword>
<dbReference type="PANTHER" id="PTHR34501">
    <property type="entry name" value="PROTEIN YDDL-RELATED"/>
    <property type="match status" value="1"/>
</dbReference>
<comment type="caution">
    <text evidence="13">The sequence shown here is derived from an EMBL/GenBank/DDBJ whole genome shotgun (WGS) entry which is preliminary data.</text>
</comment>
<evidence type="ECO:0000259" key="12">
    <source>
        <dbReference type="Pfam" id="PF13609"/>
    </source>
</evidence>
<dbReference type="InterPro" id="IPR033900">
    <property type="entry name" value="Gram_neg_porin_domain"/>
</dbReference>
<keyword evidence="5" id="KW-0812">Transmembrane</keyword>
<dbReference type="Pfam" id="PF13609">
    <property type="entry name" value="Porin_4"/>
    <property type="match status" value="1"/>
</dbReference>
<dbReference type="Gene3D" id="2.40.160.10">
    <property type="entry name" value="Porin"/>
    <property type="match status" value="1"/>
</dbReference>
<feature type="chain" id="PRO_5047276808" evidence="11">
    <location>
        <begin position="23"/>
        <end position="303"/>
    </location>
</feature>
<comment type="subcellular location">
    <subcellularLocation>
        <location evidence="1">Cell outer membrane</location>
        <topology evidence="1">Multi-pass membrane protein</topology>
    </subcellularLocation>
</comment>
<keyword evidence="7" id="KW-0406">Ion transport</keyword>
<evidence type="ECO:0000313" key="13">
    <source>
        <dbReference type="EMBL" id="GAA0376414.1"/>
    </source>
</evidence>
<sequence length="303" mass="34304">MTRWIYILLITLCLFWPRGSNAASEQFNFYAKLNVSYLSADEGEGRFSDIKSNASRVGIKGEMALDGDLSAFYLLEWQVDLADLSGDDNITSRNQYVGLRGNWGEVSLGRQDTVLKTSQAKIDQLNDLQGDIKNLWRGENRPSDTLTYRSPKWQHWQLSGTFIAGGAEQASTYSAALGYGDAELKATPLYLAVAMDSNVAGYDIQRLAAHYKWQDWVWGAMAQHQKRQSDGDNRNGWLLSSAYTLGQWAFKLQYQTMEDDWSLSGALDYKLAKQVKLFTFVTRQDKQALPDMNWLGLGVELRF</sequence>
<keyword evidence="14" id="KW-1185">Reference proteome</keyword>
<evidence type="ECO:0000256" key="5">
    <source>
        <dbReference type="ARBA" id="ARBA00022692"/>
    </source>
</evidence>
<proteinExistence type="predicted"/>
<name>A0ABN0XYU6_9ALTE</name>
<evidence type="ECO:0000256" key="6">
    <source>
        <dbReference type="ARBA" id="ARBA00022729"/>
    </source>
</evidence>
<evidence type="ECO:0000256" key="1">
    <source>
        <dbReference type="ARBA" id="ARBA00004571"/>
    </source>
</evidence>